<proteinExistence type="predicted"/>
<name>A0A922SB24_SPOEX</name>
<organism evidence="2 3">
    <name type="scientific">Spodoptera exigua</name>
    <name type="common">Beet armyworm</name>
    <name type="synonym">Noctua fulgens</name>
    <dbReference type="NCBI Taxonomy" id="7107"/>
    <lineage>
        <taxon>Eukaryota</taxon>
        <taxon>Metazoa</taxon>
        <taxon>Ecdysozoa</taxon>
        <taxon>Arthropoda</taxon>
        <taxon>Hexapoda</taxon>
        <taxon>Insecta</taxon>
        <taxon>Pterygota</taxon>
        <taxon>Neoptera</taxon>
        <taxon>Endopterygota</taxon>
        <taxon>Lepidoptera</taxon>
        <taxon>Glossata</taxon>
        <taxon>Ditrysia</taxon>
        <taxon>Noctuoidea</taxon>
        <taxon>Noctuidae</taxon>
        <taxon>Amphipyrinae</taxon>
        <taxon>Spodoptera</taxon>
    </lineage>
</organism>
<protein>
    <submittedName>
        <fullName evidence="2">Uncharacterized protein</fullName>
    </submittedName>
</protein>
<dbReference type="Proteomes" id="UP000814243">
    <property type="component" value="Unassembled WGS sequence"/>
</dbReference>
<sequence>MKIVNLQEELGMVHEDYSSRLGRLESEVSAVRRENVRVVGERSASLQQLHASLQQHGDLVARCRMLEARCAELEAQLTIEKRRVAELEVHLKAANMSDKVNRTIEDHLININVSTYTFS</sequence>
<keyword evidence="1" id="KW-0175">Coiled coil</keyword>
<accession>A0A922SB24</accession>
<comment type="caution">
    <text evidence="2">The sequence shown here is derived from an EMBL/GenBank/DDBJ whole genome shotgun (WGS) entry which is preliminary data.</text>
</comment>
<dbReference type="EMBL" id="JACEFF010000755">
    <property type="protein sequence ID" value="KAH9631636.1"/>
    <property type="molecule type" value="Genomic_DNA"/>
</dbReference>
<evidence type="ECO:0000313" key="2">
    <source>
        <dbReference type="EMBL" id="KAH9631636.1"/>
    </source>
</evidence>
<evidence type="ECO:0000256" key="1">
    <source>
        <dbReference type="SAM" id="Coils"/>
    </source>
</evidence>
<dbReference type="AlphaFoldDB" id="A0A922SB24"/>
<reference evidence="2" key="1">
    <citation type="journal article" date="2021" name="G3 (Bethesda)">
        <title>Genome and transcriptome analysis of the beet armyworm Spodoptera exigua reveals targets for pest control. .</title>
        <authorList>
            <person name="Simon S."/>
            <person name="Breeschoten T."/>
            <person name="Jansen H.J."/>
            <person name="Dirks R.P."/>
            <person name="Schranz M.E."/>
            <person name="Ros V.I.D."/>
        </authorList>
    </citation>
    <scope>NUCLEOTIDE SEQUENCE</scope>
    <source>
        <strain evidence="2">TB_SE_WUR_2020</strain>
    </source>
</reference>
<feature type="coiled-coil region" evidence="1">
    <location>
        <begin position="14"/>
        <end position="90"/>
    </location>
</feature>
<evidence type="ECO:0000313" key="3">
    <source>
        <dbReference type="Proteomes" id="UP000814243"/>
    </source>
</evidence>
<gene>
    <name evidence="2" type="ORF">HF086_006628</name>
</gene>